<dbReference type="RefSeq" id="WP_007308944.1">
    <property type="nucleotide sequence ID" value="NZ_AESD01000045.1"/>
</dbReference>
<evidence type="ECO:0000313" key="9">
    <source>
        <dbReference type="Proteomes" id="UP000003477"/>
    </source>
</evidence>
<dbReference type="PATRIC" id="fig|423471.3.peg.259"/>
<organism evidence="8 9">
    <name type="scientific">Crocosphaera watsonii WH 0003</name>
    <dbReference type="NCBI Taxonomy" id="423471"/>
    <lineage>
        <taxon>Bacteria</taxon>
        <taxon>Bacillati</taxon>
        <taxon>Cyanobacteriota</taxon>
        <taxon>Cyanophyceae</taxon>
        <taxon>Oscillatoriophycideae</taxon>
        <taxon>Chroococcales</taxon>
        <taxon>Aphanothecaceae</taxon>
        <taxon>Crocosphaera</taxon>
    </lineage>
</organism>
<evidence type="ECO:0000256" key="2">
    <source>
        <dbReference type="ARBA" id="ARBA00005642"/>
    </source>
</evidence>
<evidence type="ECO:0000259" key="6">
    <source>
        <dbReference type="Pfam" id="PF01509"/>
    </source>
</evidence>
<keyword evidence="8" id="KW-0456">Lyase</keyword>
<keyword evidence="4 5" id="KW-0413">Isomerase</keyword>
<feature type="domain" description="tRNA pseudouridine synthase II TruB subfamily 1 C-terminal" evidence="7">
    <location>
        <begin position="234"/>
        <end position="295"/>
    </location>
</feature>
<dbReference type="Pfam" id="PF09157">
    <property type="entry name" value="TruB-C_2"/>
    <property type="match status" value="1"/>
</dbReference>
<gene>
    <name evidence="5" type="primary">truB</name>
    <name evidence="8" type="ORF">CWATWH0003_0284</name>
</gene>
<dbReference type="AlphaFoldDB" id="G5IYD2"/>
<reference evidence="8 9" key="1">
    <citation type="journal article" date="2011" name="Front. Microbiol.">
        <title>Two Strains of Crocosphaera watsonii with Highly Conserved Genomes are Distinguished by Strain-Specific Features.</title>
        <authorList>
            <person name="Bench S.R."/>
            <person name="Ilikchyan I.N."/>
            <person name="Tripp H.J."/>
            <person name="Zehr J.P."/>
        </authorList>
    </citation>
    <scope>NUCLEOTIDE SEQUENCE [LARGE SCALE GENOMIC DNA]</scope>
    <source>
        <strain evidence="8 9">WH 0003</strain>
    </source>
</reference>
<comment type="function">
    <text evidence="5">Responsible for synthesis of pseudouridine from uracil-55 in the psi GC loop of transfer RNAs.</text>
</comment>
<dbReference type="EMBL" id="AESD01000045">
    <property type="protein sequence ID" value="EHJ15043.1"/>
    <property type="molecule type" value="Genomic_DNA"/>
</dbReference>
<dbReference type="GO" id="GO:0003723">
    <property type="term" value="F:RNA binding"/>
    <property type="evidence" value="ECO:0007669"/>
    <property type="project" value="InterPro"/>
</dbReference>
<dbReference type="SUPFAM" id="SSF55120">
    <property type="entry name" value="Pseudouridine synthase"/>
    <property type="match status" value="1"/>
</dbReference>
<dbReference type="GO" id="GO:0031119">
    <property type="term" value="P:tRNA pseudouridine synthesis"/>
    <property type="evidence" value="ECO:0007669"/>
    <property type="project" value="UniProtKB-UniRule"/>
</dbReference>
<dbReference type="Pfam" id="PF01509">
    <property type="entry name" value="TruB_N"/>
    <property type="match status" value="1"/>
</dbReference>
<keyword evidence="3 5" id="KW-0819">tRNA processing</keyword>
<accession>G5IYD2</accession>
<dbReference type="InterPro" id="IPR020103">
    <property type="entry name" value="PsdUridine_synth_cat_dom_sf"/>
</dbReference>
<dbReference type="InterPro" id="IPR015240">
    <property type="entry name" value="tRNA_sdUridine_synth_fam1_C"/>
</dbReference>
<dbReference type="GO" id="GO:0016829">
    <property type="term" value="F:lyase activity"/>
    <property type="evidence" value="ECO:0007669"/>
    <property type="project" value="UniProtKB-KW"/>
</dbReference>
<dbReference type="Proteomes" id="UP000003477">
    <property type="component" value="Unassembled WGS sequence"/>
</dbReference>
<feature type="active site" description="Nucleophile" evidence="5">
    <location>
        <position position="38"/>
    </location>
</feature>
<dbReference type="PANTHER" id="PTHR13767:SF2">
    <property type="entry name" value="PSEUDOURIDYLATE SYNTHASE TRUB1"/>
    <property type="match status" value="1"/>
</dbReference>
<dbReference type="GO" id="GO:0160148">
    <property type="term" value="F:tRNA pseudouridine(55) synthase activity"/>
    <property type="evidence" value="ECO:0007669"/>
    <property type="project" value="UniProtKB-EC"/>
</dbReference>
<sequence>MLGFIPLNKPSGFTSHDCVAKVRRLLNIKKVGHGGTLDPAATGVLPIAVGKATRLLPFLPENKAYRATIRFGMQTTTDDLQGEVIQRQSASHLTIEEIKPLFNDFLGEIEQIPPIYSAIQRDGKRLYELARKGETVDIPVRRVKVDKIEVLDWYVEEFCELVVNIECGPGTYIRAIARDIGDKLGVGGTLAALTRTKSCGMILSESISLEELEKQIEEGTFSLNEPGLLLKHLPNITLSLEEGKRWCQGQKIAISSINFVTADDIIQVNNEAGEFLGISQIISKDTHQILKPKVVIK</sequence>
<dbReference type="EC" id="5.4.99.25" evidence="5"/>
<dbReference type="InterPro" id="IPR014780">
    <property type="entry name" value="tRNA_psdUridine_synth_TruB"/>
</dbReference>
<comment type="similarity">
    <text evidence="2 5">Belongs to the pseudouridine synthase TruB family. Type 1 subfamily.</text>
</comment>
<dbReference type="HAMAP" id="MF_01080">
    <property type="entry name" value="TruB_bact"/>
    <property type="match status" value="1"/>
</dbReference>
<dbReference type="Gene3D" id="3.30.2350.10">
    <property type="entry name" value="Pseudouridine synthase"/>
    <property type="match status" value="1"/>
</dbReference>
<dbReference type="GeneID" id="88764234"/>
<dbReference type="InterPro" id="IPR002501">
    <property type="entry name" value="PsdUridine_synth_N"/>
</dbReference>
<feature type="domain" description="Pseudouridine synthase II N-terminal" evidence="6">
    <location>
        <begin position="23"/>
        <end position="173"/>
    </location>
</feature>
<evidence type="ECO:0000256" key="3">
    <source>
        <dbReference type="ARBA" id="ARBA00022694"/>
    </source>
</evidence>
<comment type="catalytic activity">
    <reaction evidence="1 5">
        <text>uridine(55) in tRNA = pseudouridine(55) in tRNA</text>
        <dbReference type="Rhea" id="RHEA:42532"/>
        <dbReference type="Rhea" id="RHEA-COMP:10101"/>
        <dbReference type="Rhea" id="RHEA-COMP:10102"/>
        <dbReference type="ChEBI" id="CHEBI:65314"/>
        <dbReference type="ChEBI" id="CHEBI:65315"/>
        <dbReference type="EC" id="5.4.99.25"/>
    </reaction>
</comment>
<evidence type="ECO:0000256" key="4">
    <source>
        <dbReference type="ARBA" id="ARBA00023235"/>
    </source>
</evidence>
<dbReference type="FunFam" id="3.30.2350.10:FF:000011">
    <property type="entry name" value="tRNA pseudouridine synthase B"/>
    <property type="match status" value="1"/>
</dbReference>
<evidence type="ECO:0000256" key="5">
    <source>
        <dbReference type="HAMAP-Rule" id="MF_01080"/>
    </source>
</evidence>
<proteinExistence type="inferred from homology"/>
<comment type="caution">
    <text evidence="8">The sequence shown here is derived from an EMBL/GenBank/DDBJ whole genome shotgun (WGS) entry which is preliminary data.</text>
</comment>
<name>G5IYD2_CROWT</name>
<dbReference type="GO" id="GO:1990481">
    <property type="term" value="P:mRNA pseudouridine synthesis"/>
    <property type="evidence" value="ECO:0007669"/>
    <property type="project" value="TreeGrafter"/>
</dbReference>
<dbReference type="PANTHER" id="PTHR13767">
    <property type="entry name" value="TRNA-PSEUDOURIDINE SYNTHASE"/>
    <property type="match status" value="1"/>
</dbReference>
<dbReference type="NCBIfam" id="TIGR00431">
    <property type="entry name" value="TruB"/>
    <property type="match status" value="1"/>
</dbReference>
<evidence type="ECO:0000313" key="8">
    <source>
        <dbReference type="EMBL" id="EHJ15043.1"/>
    </source>
</evidence>
<evidence type="ECO:0000256" key="1">
    <source>
        <dbReference type="ARBA" id="ARBA00000385"/>
    </source>
</evidence>
<dbReference type="CDD" id="cd02573">
    <property type="entry name" value="PseudoU_synth_EcTruB"/>
    <property type="match status" value="1"/>
</dbReference>
<evidence type="ECO:0000259" key="7">
    <source>
        <dbReference type="Pfam" id="PF09157"/>
    </source>
</evidence>
<protein>
    <recommendedName>
        <fullName evidence="5">tRNA pseudouridine synthase B</fullName>
        <ecNumber evidence="5">5.4.99.25</ecNumber>
    </recommendedName>
    <alternativeName>
        <fullName evidence="5">tRNA pseudouridine(55) synthase</fullName>
        <shortName evidence="5">Psi55 synthase</shortName>
    </alternativeName>
    <alternativeName>
        <fullName evidence="5">tRNA pseudouridylate synthase</fullName>
    </alternativeName>
    <alternativeName>
        <fullName evidence="5">tRNA-uridine isomerase</fullName>
    </alternativeName>
</protein>